<dbReference type="EMBL" id="JRTT01000023">
    <property type="protein sequence ID" value="KHD75821.1"/>
    <property type="molecule type" value="Genomic_DNA"/>
</dbReference>
<evidence type="ECO:0000259" key="2">
    <source>
        <dbReference type="Pfam" id="PF18075"/>
    </source>
</evidence>
<keyword evidence="1" id="KW-0472">Membrane</keyword>
<feature type="transmembrane region" description="Helical" evidence="1">
    <location>
        <begin position="6"/>
        <end position="26"/>
    </location>
</feature>
<dbReference type="STRING" id="1869.MB27_20500"/>
<gene>
    <name evidence="3" type="ORF">MB27_20500</name>
</gene>
<dbReference type="InterPro" id="IPR040690">
    <property type="entry name" value="FtsX_ECD"/>
</dbReference>
<dbReference type="RefSeq" id="WP_043526643.1">
    <property type="nucleotide sequence ID" value="NZ_JRTT01000023.1"/>
</dbReference>
<dbReference type="Pfam" id="PF18075">
    <property type="entry name" value="FtsX_ECD"/>
    <property type="match status" value="1"/>
</dbReference>
<dbReference type="OrthoDB" id="9810250at2"/>
<keyword evidence="1" id="KW-1133">Transmembrane helix</keyword>
<comment type="caution">
    <text evidence="3">The sequence shown here is derived from an EMBL/GenBank/DDBJ whole genome shotgun (WGS) entry which is preliminary data.</text>
</comment>
<dbReference type="AlphaFoldDB" id="A0A0A6UK76"/>
<protein>
    <recommendedName>
        <fullName evidence="2">FtsX extracellular domain-containing protein</fullName>
    </recommendedName>
</protein>
<keyword evidence="1" id="KW-0812">Transmembrane</keyword>
<dbReference type="Gene3D" id="3.30.70.3040">
    <property type="match status" value="1"/>
</dbReference>
<evidence type="ECO:0000313" key="3">
    <source>
        <dbReference type="EMBL" id="KHD75821.1"/>
    </source>
</evidence>
<name>A0A0A6UK76_ACTUT</name>
<reference evidence="3 4" key="1">
    <citation type="submission" date="2014-10" db="EMBL/GenBank/DDBJ databases">
        <title>Draft genome sequence of Actinoplanes utahensis NRRL 12052.</title>
        <authorList>
            <person name="Velasco-Bucheli B."/>
            <person name="del Cerro C."/>
            <person name="Hormigo D."/>
            <person name="Garcia J.L."/>
            <person name="Acebal C."/>
            <person name="Arroyo M."/>
            <person name="de la Mata I."/>
        </authorList>
    </citation>
    <scope>NUCLEOTIDE SEQUENCE [LARGE SCALE GENOMIC DNA]</scope>
    <source>
        <strain evidence="3 4">NRRL 12052</strain>
    </source>
</reference>
<dbReference type="Proteomes" id="UP000054537">
    <property type="component" value="Unassembled WGS sequence"/>
</dbReference>
<evidence type="ECO:0000256" key="1">
    <source>
        <dbReference type="SAM" id="Phobius"/>
    </source>
</evidence>
<feature type="domain" description="FtsX extracellular" evidence="2">
    <location>
        <begin position="35"/>
        <end position="108"/>
    </location>
</feature>
<sequence length="146" mass="15761">MHLAVAGISVLAGSALTVAVLLLAGWRQVPVHRYEVTVALEVKATTAQRDTVRGTLAKALPGEDVQVVTREEQFEEFRRKWEADNGELPDSVTPALMNERLKISVSARTFDCDTLAGVHADAAVDSLSVDRVHGGTGLRSAIVCRR</sequence>
<proteinExistence type="predicted"/>
<keyword evidence="4" id="KW-1185">Reference proteome</keyword>
<accession>A0A0A6UK76</accession>
<evidence type="ECO:0000313" key="4">
    <source>
        <dbReference type="Proteomes" id="UP000054537"/>
    </source>
</evidence>
<organism evidence="3 4">
    <name type="scientific">Actinoplanes utahensis</name>
    <dbReference type="NCBI Taxonomy" id="1869"/>
    <lineage>
        <taxon>Bacteria</taxon>
        <taxon>Bacillati</taxon>
        <taxon>Actinomycetota</taxon>
        <taxon>Actinomycetes</taxon>
        <taxon>Micromonosporales</taxon>
        <taxon>Micromonosporaceae</taxon>
        <taxon>Actinoplanes</taxon>
    </lineage>
</organism>